<evidence type="ECO:0000313" key="2">
    <source>
        <dbReference type="Proteomes" id="UP000076154"/>
    </source>
</evidence>
<reference evidence="1" key="1">
    <citation type="submission" date="2018-04" db="EMBL/GenBank/DDBJ databases">
        <title>Whole genome sequencing of Hypsizygus marmoreus.</title>
        <authorList>
            <person name="Choi I.-G."/>
            <person name="Min B."/>
            <person name="Kim J.-G."/>
            <person name="Kim S."/>
            <person name="Oh Y.-L."/>
            <person name="Kong W.-S."/>
            <person name="Park H."/>
            <person name="Jeong J."/>
            <person name="Song E.-S."/>
        </authorList>
    </citation>
    <scope>NUCLEOTIDE SEQUENCE [LARGE SCALE GENOMIC DNA]</scope>
    <source>
        <strain evidence="1">51987-8</strain>
    </source>
</reference>
<proteinExistence type="predicted"/>
<dbReference type="AlphaFoldDB" id="A0A369KBV1"/>
<accession>A0A369KBV1</accession>
<dbReference type="Proteomes" id="UP000076154">
    <property type="component" value="Unassembled WGS sequence"/>
</dbReference>
<keyword evidence="2" id="KW-1185">Reference proteome</keyword>
<dbReference type="EMBL" id="LUEZ02000009">
    <property type="protein sequence ID" value="RDB30135.1"/>
    <property type="molecule type" value="Genomic_DNA"/>
</dbReference>
<comment type="caution">
    <text evidence="1">The sequence shown here is derived from an EMBL/GenBank/DDBJ whole genome shotgun (WGS) entry which is preliminary data.</text>
</comment>
<dbReference type="InParanoid" id="A0A369KBV1"/>
<evidence type="ECO:0000313" key="1">
    <source>
        <dbReference type="EMBL" id="RDB30135.1"/>
    </source>
</evidence>
<protein>
    <submittedName>
        <fullName evidence="1">Uncharacterized protein</fullName>
    </submittedName>
</protein>
<gene>
    <name evidence="1" type="ORF">Hypma_013983</name>
</gene>
<name>A0A369KBV1_HYPMA</name>
<organism evidence="1 2">
    <name type="scientific">Hypsizygus marmoreus</name>
    <name type="common">White beech mushroom</name>
    <name type="synonym">Agaricus marmoreus</name>
    <dbReference type="NCBI Taxonomy" id="39966"/>
    <lineage>
        <taxon>Eukaryota</taxon>
        <taxon>Fungi</taxon>
        <taxon>Dikarya</taxon>
        <taxon>Basidiomycota</taxon>
        <taxon>Agaricomycotina</taxon>
        <taxon>Agaricomycetes</taxon>
        <taxon>Agaricomycetidae</taxon>
        <taxon>Agaricales</taxon>
        <taxon>Tricholomatineae</taxon>
        <taxon>Lyophyllaceae</taxon>
        <taxon>Hypsizygus</taxon>
    </lineage>
</organism>
<sequence length="390" mass="42907">MYCHRFHLNFNEVLAPAASGNVGSFHGYLRERRGVALAVNTSIVMRFRPMRRAATYAHYMGIYVSDGVSLVSSMQSSHSMRMRFWPPRRAVTYAHYKDVYVSDGLLLLPSTEVLASAASGKARSLPDIYVSDGVLLPPSLFQDLNLNEVSAPAASGNTRSLPGLFRERLHTRSSLFIIFDRQFAEVLAPAASGNTRLCLGVLRERVVALSCLTSSPLLFDVKQNEILAPAASGNTRLCPGMFRERAVALSYSMSGYFSTSNKTRSWPPRRAETHASCQECFVSALSLAIISCWAHTCFSTSTETGSRPPRRAATRTPWPAVLRERTVALGYLLSGPLHAPLHHRPCHPTTLFLPISGHLSSSIDLLSIPCTSFRPIVAITLDHSRPGEFL</sequence>